<dbReference type="Proteomes" id="UP000000390">
    <property type="component" value="Plasmid 2"/>
</dbReference>
<dbReference type="AlphaFoldDB" id="D8JCV9"/>
<name>D8JCV9_HALJB</name>
<dbReference type="SUPFAM" id="SSF52096">
    <property type="entry name" value="ClpP/crotonase"/>
    <property type="match status" value="1"/>
</dbReference>
<keyword evidence="2" id="KW-0456">Lyase</keyword>
<protein>
    <submittedName>
        <fullName evidence="4">3-hydroxybutyryl-CoA dehydratase</fullName>
    </submittedName>
</protein>
<geneLocation type="plasmid" evidence="4 6">
    <name>2</name>
</geneLocation>
<evidence type="ECO:0000313" key="4">
    <source>
        <dbReference type="EMBL" id="ADJ16854.1"/>
    </source>
</evidence>
<keyword evidence="4" id="KW-0614">Plasmid</keyword>
<dbReference type="InterPro" id="IPR018376">
    <property type="entry name" value="Enoyl-CoA_hyd/isom_CS"/>
</dbReference>
<dbReference type="FunFam" id="3.90.226.10:FF:000009">
    <property type="entry name" value="Carnitinyl-CoA dehydratase"/>
    <property type="match status" value="1"/>
</dbReference>
<dbReference type="eggNOG" id="arCOG00239">
    <property type="taxonomic scope" value="Archaea"/>
</dbReference>
<dbReference type="InterPro" id="IPR029045">
    <property type="entry name" value="ClpP/crotonase-like_dom_sf"/>
</dbReference>
<dbReference type="InterPro" id="IPR014748">
    <property type="entry name" value="Enoyl-CoA_hydra_C"/>
</dbReference>
<reference evidence="5 7" key="2">
    <citation type="journal article" date="2014" name="PLoS Genet.">
        <title>Phylogenetically driven sequencing of extremely halophilic archaea reveals strategies for static and dynamic osmo-response.</title>
        <authorList>
            <person name="Becker E.A."/>
            <person name="Seitzer P.M."/>
            <person name="Tritt A."/>
            <person name="Larsen D."/>
            <person name="Krusor M."/>
            <person name="Yao A.I."/>
            <person name="Wu D."/>
            <person name="Madern D."/>
            <person name="Eisen J.A."/>
            <person name="Darling A.E."/>
            <person name="Facciotti M.T."/>
        </authorList>
    </citation>
    <scope>NUCLEOTIDE SEQUENCE [LARGE SCALE GENOMIC DNA]</scope>
    <source>
        <strain evidence="5">B3</strain>
        <strain evidence="7">DSM 18796 / CECT 7217 / JCM 14584 / KCTC 4019 / B3</strain>
    </source>
</reference>
<accession>D8JCV9</accession>
<dbReference type="GeneID" id="9421301"/>
<evidence type="ECO:0000313" key="6">
    <source>
        <dbReference type="Proteomes" id="UP000000390"/>
    </source>
</evidence>
<evidence type="ECO:0000256" key="1">
    <source>
        <dbReference type="ARBA" id="ARBA00005254"/>
    </source>
</evidence>
<dbReference type="FunFam" id="1.10.12.10:FF:000001">
    <property type="entry name" value="Probable enoyl-CoA hydratase, mitochondrial"/>
    <property type="match status" value="1"/>
</dbReference>
<gene>
    <name evidence="4" type="ordered locus">HacjB3_17558</name>
    <name evidence="5" type="ORF">C497_07209</name>
</gene>
<dbReference type="EMBL" id="CP002064">
    <property type="protein sequence ID" value="ADJ16854.1"/>
    <property type="molecule type" value="Genomic_DNA"/>
</dbReference>
<dbReference type="EMBL" id="AOHV01000020">
    <property type="protein sequence ID" value="ELY38710.1"/>
    <property type="molecule type" value="Genomic_DNA"/>
</dbReference>
<evidence type="ECO:0000313" key="5">
    <source>
        <dbReference type="EMBL" id="ELY38710.1"/>
    </source>
</evidence>
<keyword evidence="7" id="KW-1185">Reference proteome</keyword>
<dbReference type="GO" id="GO:0006635">
    <property type="term" value="P:fatty acid beta-oxidation"/>
    <property type="evidence" value="ECO:0007669"/>
    <property type="project" value="TreeGrafter"/>
</dbReference>
<dbReference type="Gene3D" id="1.10.12.10">
    <property type="entry name" value="Lyase 2-enoyl-coa Hydratase, Chain A, domain 2"/>
    <property type="match status" value="1"/>
</dbReference>
<evidence type="ECO:0000313" key="7">
    <source>
        <dbReference type="Proteomes" id="UP000011645"/>
    </source>
</evidence>
<dbReference type="PATRIC" id="fig|795797.18.peg.3428"/>
<dbReference type="InterPro" id="IPR001753">
    <property type="entry name" value="Enoyl-CoA_hydra/iso"/>
</dbReference>
<proteinExistence type="inferred from homology"/>
<dbReference type="Gene3D" id="3.90.226.10">
    <property type="entry name" value="2-enoyl-CoA Hydratase, Chain A, domain 1"/>
    <property type="match status" value="1"/>
</dbReference>
<organism evidence="4 6">
    <name type="scientific">Halalkalicoccus jeotgali (strain DSM 18796 / CECT 7217 / JCM 14584 / KCTC 4019 / B3)</name>
    <dbReference type="NCBI Taxonomy" id="795797"/>
    <lineage>
        <taxon>Archaea</taxon>
        <taxon>Methanobacteriati</taxon>
        <taxon>Methanobacteriota</taxon>
        <taxon>Stenosarchaea group</taxon>
        <taxon>Halobacteria</taxon>
        <taxon>Halobacteriales</taxon>
        <taxon>Halococcaceae</taxon>
        <taxon>Halalkalicoccus</taxon>
    </lineage>
</organism>
<sequence>MADRVLIERENDIATIIVNRPEKRNAMDIPTRKALYAAFEEVSEDDDVRAIVLRGAGDGSFIAGGDIDSFADFDHMDGMEYSEKYAQGLYNYVADRHKPTIAAVDGYALGGGTEIALACDIRLATDDAKFGLPEVGIGVIPAGGGTQRLVQVVGAGLASELILTGRIISADEAKRIGLANHVYAAEEFDNEVRAMAEDLASKAPVAQRLAKESIRRSLDIDAGLEYERLAGAFLFGTDDQKEGANAFLEDREPKYRNR</sequence>
<dbReference type="CDD" id="cd06558">
    <property type="entry name" value="crotonase-like"/>
    <property type="match status" value="1"/>
</dbReference>
<dbReference type="OrthoDB" id="27846at2157"/>
<evidence type="ECO:0000256" key="3">
    <source>
        <dbReference type="RuleBase" id="RU003707"/>
    </source>
</evidence>
<dbReference type="Proteomes" id="UP000011645">
    <property type="component" value="Unassembled WGS sequence"/>
</dbReference>
<dbReference type="PANTHER" id="PTHR11941:SF54">
    <property type="entry name" value="ENOYL-COA HYDRATASE, MITOCHONDRIAL"/>
    <property type="match status" value="1"/>
</dbReference>
<dbReference type="GO" id="GO:0016836">
    <property type="term" value="F:hydro-lyase activity"/>
    <property type="evidence" value="ECO:0007669"/>
    <property type="project" value="UniProtKB-ARBA"/>
</dbReference>
<reference evidence="4 6" key="1">
    <citation type="journal article" date="2010" name="J. Bacteriol.">
        <title>Complete genome sequence of Halalkalicoccus jeotgali B3(T), an extremely halophilic archaeon.</title>
        <authorList>
            <person name="Roh S.W."/>
            <person name="Nam Y.D."/>
            <person name="Nam S.H."/>
            <person name="Choi S.H."/>
            <person name="Park H.S."/>
            <person name="Bae J.W."/>
        </authorList>
    </citation>
    <scope>NUCLEOTIDE SEQUENCE [LARGE SCALE GENOMIC DNA]</scope>
    <source>
        <strain evidence="4">B3</strain>
        <strain evidence="6">DSM 18796 / CECT 7217 / JCM 14584 / KCTC 4019 / B3</strain>
        <plasmid evidence="6">2</plasmid>
    </source>
</reference>
<dbReference type="PROSITE" id="PS00166">
    <property type="entry name" value="ENOYL_COA_HYDRATASE"/>
    <property type="match status" value="1"/>
</dbReference>
<dbReference type="KEGG" id="hje:HacjB3_17558"/>
<dbReference type="HOGENOM" id="CLU_009834_7_6_2"/>
<comment type="similarity">
    <text evidence="1 3">Belongs to the enoyl-CoA hydratase/isomerase family.</text>
</comment>
<evidence type="ECO:0000256" key="2">
    <source>
        <dbReference type="ARBA" id="ARBA00023239"/>
    </source>
</evidence>
<dbReference type="RefSeq" id="WP_008415599.1">
    <property type="nucleotide sequence ID" value="NC_014299.1"/>
</dbReference>
<dbReference type="Pfam" id="PF00378">
    <property type="entry name" value="ECH_1"/>
    <property type="match status" value="1"/>
</dbReference>
<dbReference type="PANTHER" id="PTHR11941">
    <property type="entry name" value="ENOYL-COA HYDRATASE-RELATED"/>
    <property type="match status" value="1"/>
</dbReference>